<dbReference type="OrthoDB" id="9777044at2"/>
<keyword evidence="7" id="KW-1185">Reference proteome</keyword>
<comment type="caution">
    <text evidence="6">The sequence shown here is derived from an EMBL/GenBank/DDBJ whole genome shotgun (WGS) entry which is preliminary data.</text>
</comment>
<feature type="transmembrane region" description="Helical" evidence="5">
    <location>
        <begin position="72"/>
        <end position="93"/>
    </location>
</feature>
<dbReference type="PANTHER" id="PTHR30371">
    <property type="entry name" value="SEC-INDEPENDENT PROTEIN TRANSLOCASE PROTEIN TATC"/>
    <property type="match status" value="1"/>
</dbReference>
<evidence type="ECO:0000256" key="1">
    <source>
        <dbReference type="ARBA" id="ARBA00004141"/>
    </source>
</evidence>
<keyword evidence="2 5" id="KW-0812">Transmembrane</keyword>
<dbReference type="NCBIfam" id="TIGR00945">
    <property type="entry name" value="tatC"/>
    <property type="match status" value="1"/>
</dbReference>
<evidence type="ECO:0000256" key="3">
    <source>
        <dbReference type="ARBA" id="ARBA00022989"/>
    </source>
</evidence>
<proteinExistence type="inferred from homology"/>
<feature type="transmembrane region" description="Helical" evidence="5">
    <location>
        <begin position="105"/>
        <end position="135"/>
    </location>
</feature>
<dbReference type="GO" id="GO:0065002">
    <property type="term" value="P:intracellular protein transmembrane transport"/>
    <property type="evidence" value="ECO:0007669"/>
    <property type="project" value="TreeGrafter"/>
</dbReference>
<dbReference type="AlphaFoldDB" id="A0A3N5B116"/>
<evidence type="ECO:0000256" key="5">
    <source>
        <dbReference type="HAMAP-Rule" id="MF_00902"/>
    </source>
</evidence>
<keyword evidence="5" id="KW-0813">Transport</keyword>
<comment type="caution">
    <text evidence="5">Lacks conserved residue(s) required for the propagation of feature annotation.</text>
</comment>
<comment type="subcellular location">
    <subcellularLocation>
        <location evidence="5">Cell membrane</location>
        <topology evidence="5">Multi-pass membrane protein</topology>
    </subcellularLocation>
    <subcellularLocation>
        <location evidence="1">Membrane</location>
        <topology evidence="1">Multi-pass membrane protein</topology>
    </subcellularLocation>
</comment>
<dbReference type="Pfam" id="PF00902">
    <property type="entry name" value="TatC"/>
    <property type="match status" value="1"/>
</dbReference>
<keyword evidence="5" id="KW-0653">Protein transport</keyword>
<comment type="subunit">
    <text evidence="5">Forms a complex with TatA.</text>
</comment>
<dbReference type="HAMAP" id="MF_00902">
    <property type="entry name" value="TatC"/>
    <property type="match status" value="1"/>
</dbReference>
<protein>
    <recommendedName>
        <fullName evidence="5">Sec-independent protein translocase protein TatC</fullName>
    </recommendedName>
</protein>
<dbReference type="InterPro" id="IPR002033">
    <property type="entry name" value="TatC"/>
</dbReference>
<comment type="function">
    <text evidence="5">Part of the twin-arginine translocation (Tat) system that transports large folded proteins containing a characteristic twin-arginine motif in their signal peptide across membranes.</text>
</comment>
<dbReference type="PROSITE" id="PS01218">
    <property type="entry name" value="TATC"/>
    <property type="match status" value="1"/>
</dbReference>
<keyword evidence="4 5" id="KW-0472">Membrane</keyword>
<dbReference type="InterPro" id="IPR019820">
    <property type="entry name" value="Sec-indep_translocase_CS"/>
</dbReference>
<organism evidence="6 7">
    <name type="scientific">Thermodesulfitimonas autotrophica</name>
    <dbReference type="NCBI Taxonomy" id="1894989"/>
    <lineage>
        <taxon>Bacteria</taxon>
        <taxon>Bacillati</taxon>
        <taxon>Bacillota</taxon>
        <taxon>Clostridia</taxon>
        <taxon>Thermoanaerobacterales</taxon>
        <taxon>Thermoanaerobacteraceae</taxon>
        <taxon>Thermodesulfitimonas</taxon>
    </lineage>
</organism>
<dbReference type="GO" id="GO:0009977">
    <property type="term" value="F:proton motive force dependent protein transmembrane transporter activity"/>
    <property type="evidence" value="ECO:0007669"/>
    <property type="project" value="TreeGrafter"/>
</dbReference>
<reference evidence="6 7" key="1">
    <citation type="submission" date="2018-11" db="EMBL/GenBank/DDBJ databases">
        <title>Genomic Encyclopedia of Type Strains, Phase IV (KMG-IV): sequencing the most valuable type-strain genomes for metagenomic binning, comparative biology and taxonomic classification.</title>
        <authorList>
            <person name="Goeker M."/>
        </authorList>
    </citation>
    <scope>NUCLEOTIDE SEQUENCE [LARGE SCALE GENOMIC DNA]</scope>
    <source>
        <strain evidence="6 7">DSM 102936</strain>
    </source>
</reference>
<keyword evidence="3 5" id="KW-1133">Transmembrane helix</keyword>
<gene>
    <name evidence="5" type="primary">tatC</name>
    <name evidence="6" type="ORF">EDD75_0126</name>
</gene>
<evidence type="ECO:0000313" key="7">
    <source>
        <dbReference type="Proteomes" id="UP000282654"/>
    </source>
</evidence>
<dbReference type="PANTHER" id="PTHR30371:SF0">
    <property type="entry name" value="SEC-INDEPENDENT PROTEIN TRANSLOCASE PROTEIN TATC, CHLOROPLASTIC-RELATED"/>
    <property type="match status" value="1"/>
</dbReference>
<keyword evidence="5" id="KW-1003">Cell membrane</keyword>
<feature type="transmembrane region" description="Helical" evidence="5">
    <location>
        <begin position="155"/>
        <end position="181"/>
    </location>
</feature>
<keyword evidence="5" id="KW-0811">Translocation</keyword>
<feature type="transmembrane region" description="Helical" evidence="5">
    <location>
        <begin position="193"/>
        <end position="209"/>
    </location>
</feature>
<evidence type="ECO:0000256" key="4">
    <source>
        <dbReference type="ARBA" id="ARBA00023136"/>
    </source>
</evidence>
<evidence type="ECO:0000313" key="6">
    <source>
        <dbReference type="EMBL" id="RPF49320.1"/>
    </source>
</evidence>
<sequence>MAEPQKEMTIIEHLEELRRVLLISLVAVLICAAGAYAFSDQIMGVLLGPVTSAGYKPVVTGVTEAFMVRIKLSLFMGFLVALPVILWQVWRFVAPALDKAERRYFVVFVFGSFFLFMGGVIFGFFGVFKLAVAFLLKFTGSQLVPMLTIDKYISFAIYLLLPFGLIFELPLISFVAARLGLVSSAFLARKRKYALLGTVVIAAAITPTPDMITCLMMTGPLYALYEASLIVVRLTERAAARRRAREEAEEERDEGVLPVSNT</sequence>
<dbReference type="GO" id="GO:0033281">
    <property type="term" value="C:TAT protein transport complex"/>
    <property type="evidence" value="ECO:0007669"/>
    <property type="project" value="UniProtKB-UniRule"/>
</dbReference>
<comment type="similarity">
    <text evidence="5">Belongs to the TatC family.</text>
</comment>
<feature type="transmembrane region" description="Helical" evidence="5">
    <location>
        <begin position="20"/>
        <end position="39"/>
    </location>
</feature>
<dbReference type="GO" id="GO:0043953">
    <property type="term" value="P:protein transport by the Tat complex"/>
    <property type="evidence" value="ECO:0007669"/>
    <property type="project" value="UniProtKB-UniRule"/>
</dbReference>
<accession>A0A3N5B116</accession>
<dbReference type="PRINTS" id="PR01840">
    <property type="entry name" value="TATCFAMILY"/>
</dbReference>
<evidence type="ECO:0000256" key="2">
    <source>
        <dbReference type="ARBA" id="ARBA00022692"/>
    </source>
</evidence>
<dbReference type="Proteomes" id="UP000282654">
    <property type="component" value="Unassembled WGS sequence"/>
</dbReference>
<dbReference type="RefSeq" id="WP_123926537.1">
    <property type="nucleotide sequence ID" value="NZ_RKRE01000001.1"/>
</dbReference>
<dbReference type="EMBL" id="RKRE01000001">
    <property type="protein sequence ID" value="RPF49320.1"/>
    <property type="molecule type" value="Genomic_DNA"/>
</dbReference>
<name>A0A3N5B116_9THEO</name>